<dbReference type="Proteomes" id="UP001153069">
    <property type="component" value="Unassembled WGS sequence"/>
</dbReference>
<reference evidence="1" key="1">
    <citation type="submission" date="2020-06" db="EMBL/GenBank/DDBJ databases">
        <authorList>
            <consortium name="Plant Systems Biology data submission"/>
        </authorList>
    </citation>
    <scope>NUCLEOTIDE SEQUENCE</scope>
    <source>
        <strain evidence="1">D6</strain>
    </source>
</reference>
<dbReference type="EMBL" id="CAICTM010002240">
    <property type="protein sequence ID" value="CAB9528498.1"/>
    <property type="molecule type" value="Genomic_DNA"/>
</dbReference>
<organism evidence="1 2">
    <name type="scientific">Seminavis robusta</name>
    <dbReference type="NCBI Taxonomy" id="568900"/>
    <lineage>
        <taxon>Eukaryota</taxon>
        <taxon>Sar</taxon>
        <taxon>Stramenopiles</taxon>
        <taxon>Ochrophyta</taxon>
        <taxon>Bacillariophyta</taxon>
        <taxon>Bacillariophyceae</taxon>
        <taxon>Bacillariophycidae</taxon>
        <taxon>Naviculales</taxon>
        <taxon>Naviculaceae</taxon>
        <taxon>Seminavis</taxon>
    </lineage>
</organism>
<sequence length="120" mass="13495">MRRTSKQAAKQREANVQVKDLRAKLFQEAVEALQRESARDQQALEEGKAYRKKSAETICDEINASALAQAHDIKIVARTVRNAFQEQRVQMQRKGGGDKIPQEYFDALCGAVKSYALLSV</sequence>
<gene>
    <name evidence="1" type="ORF">SEMRO_2242_G320400.1</name>
</gene>
<dbReference type="AlphaFoldDB" id="A0A9N8EXC1"/>
<proteinExistence type="predicted"/>
<name>A0A9N8EXC1_9STRA</name>
<comment type="caution">
    <text evidence="1">The sequence shown here is derived from an EMBL/GenBank/DDBJ whole genome shotgun (WGS) entry which is preliminary data.</text>
</comment>
<protein>
    <submittedName>
        <fullName evidence="1">Uncharacterized protein</fullName>
    </submittedName>
</protein>
<accession>A0A9N8EXC1</accession>
<evidence type="ECO:0000313" key="2">
    <source>
        <dbReference type="Proteomes" id="UP001153069"/>
    </source>
</evidence>
<evidence type="ECO:0000313" key="1">
    <source>
        <dbReference type="EMBL" id="CAB9528498.1"/>
    </source>
</evidence>
<keyword evidence="2" id="KW-1185">Reference proteome</keyword>